<organism evidence="1 2">
    <name type="scientific">Christiangramia fulva</name>
    <dbReference type="NCBI Taxonomy" id="2126553"/>
    <lineage>
        <taxon>Bacteria</taxon>
        <taxon>Pseudomonadati</taxon>
        <taxon>Bacteroidota</taxon>
        <taxon>Flavobacteriia</taxon>
        <taxon>Flavobacteriales</taxon>
        <taxon>Flavobacteriaceae</taxon>
        <taxon>Christiangramia</taxon>
    </lineage>
</organism>
<keyword evidence="1" id="KW-0489">Methyltransferase</keyword>
<keyword evidence="1" id="KW-0808">Transferase</keyword>
<reference evidence="2" key="1">
    <citation type="submission" date="2018-03" db="EMBL/GenBank/DDBJ databases">
        <title>Gramella fulva sp. nov., isolated from a dry surface of tidal flat.</title>
        <authorList>
            <person name="Hwang S.H."/>
            <person name="Hwang W.M."/>
            <person name="Kang K."/>
            <person name="Ahn T.-Y."/>
        </authorList>
    </citation>
    <scope>NUCLEOTIDE SEQUENCE [LARGE SCALE GENOMIC DNA]</scope>
    <source>
        <strain evidence="2">SH35</strain>
    </source>
</reference>
<keyword evidence="2" id="KW-1185">Reference proteome</keyword>
<dbReference type="InterPro" id="IPR029063">
    <property type="entry name" value="SAM-dependent_MTases_sf"/>
</dbReference>
<evidence type="ECO:0000313" key="2">
    <source>
        <dbReference type="Proteomes" id="UP000241507"/>
    </source>
</evidence>
<sequence length="258" mass="30151">MLFEIKSYLNFLLNSQNQHGLHSPFVYKLVTECFYDKKDHSEYELIRNYRNDLLRNRNKIQITDYGAGSRVFKSNLRPVFSIAKSSGITLHRAKLLFRLTKFLNIRNALELGTSLGIASTAIAANRNTKLTTIEGCPEIAKLANRQFEKYGLKNIRLINSEFEQAIKEIQENSSKYDLVFFDGNHQKQATLKYFEHLLPSAHNDSVFIFDDIHWSPGMEEAWEKIKKHELVRVTIDTNQWGLVFFRKEQVKQDFVIRV</sequence>
<dbReference type="Gene3D" id="3.40.50.150">
    <property type="entry name" value="Vaccinia Virus protein VP39"/>
    <property type="match status" value="1"/>
</dbReference>
<protein>
    <submittedName>
        <fullName evidence="1">Methyltransferase</fullName>
    </submittedName>
</protein>
<dbReference type="OrthoDB" id="5464618at2"/>
<name>A0A2R3Z0L4_9FLAO</name>
<dbReference type="RefSeq" id="WP_107010582.1">
    <property type="nucleotide sequence ID" value="NZ_CP028136.1"/>
</dbReference>
<dbReference type="AlphaFoldDB" id="A0A2R3Z0L4"/>
<dbReference type="EMBL" id="CP028136">
    <property type="protein sequence ID" value="AVR43795.1"/>
    <property type="molecule type" value="Genomic_DNA"/>
</dbReference>
<accession>A0A2R3Z0L4</accession>
<dbReference type="SUPFAM" id="SSF53335">
    <property type="entry name" value="S-adenosyl-L-methionine-dependent methyltransferases"/>
    <property type="match status" value="1"/>
</dbReference>
<dbReference type="Proteomes" id="UP000241507">
    <property type="component" value="Chromosome"/>
</dbReference>
<evidence type="ECO:0000313" key="1">
    <source>
        <dbReference type="EMBL" id="AVR43795.1"/>
    </source>
</evidence>
<dbReference type="GO" id="GO:0032259">
    <property type="term" value="P:methylation"/>
    <property type="evidence" value="ECO:0007669"/>
    <property type="project" value="UniProtKB-KW"/>
</dbReference>
<dbReference type="Pfam" id="PF13578">
    <property type="entry name" value="Methyltransf_24"/>
    <property type="match status" value="1"/>
</dbReference>
<dbReference type="GO" id="GO:0008168">
    <property type="term" value="F:methyltransferase activity"/>
    <property type="evidence" value="ECO:0007669"/>
    <property type="project" value="UniProtKB-KW"/>
</dbReference>
<dbReference type="KEGG" id="grs:C7S20_00085"/>
<proteinExistence type="predicted"/>
<gene>
    <name evidence="1" type="ORF">C7S20_00085</name>
</gene>